<evidence type="ECO:0000256" key="1">
    <source>
        <dbReference type="SAM" id="Phobius"/>
    </source>
</evidence>
<sequence length="112" mass="11948">MSIIDDVVTRVSPDAITWSKVDTDFYVASRAGEYVGSVDGTADGHFIGFDATSTPIGRYSELKEAQRAVVEWKPEQAREEDRQLSKVLMPIATAAGLVASVTAVTGMLIAAA</sequence>
<name>A0A9W6M802_9MICO</name>
<dbReference type="EMBL" id="BSET01000001">
    <property type="protein sequence ID" value="GLK01013.1"/>
    <property type="molecule type" value="Genomic_DNA"/>
</dbReference>
<dbReference type="AlphaFoldDB" id="A0A9W6M802"/>
<evidence type="ECO:0000313" key="3">
    <source>
        <dbReference type="Proteomes" id="UP001142325"/>
    </source>
</evidence>
<keyword evidence="1" id="KW-0812">Transmembrane</keyword>
<organism evidence="2 3">
    <name type="scientific">Microbacterium keratanolyticum</name>
    <dbReference type="NCBI Taxonomy" id="67574"/>
    <lineage>
        <taxon>Bacteria</taxon>
        <taxon>Bacillati</taxon>
        <taxon>Actinomycetota</taxon>
        <taxon>Actinomycetes</taxon>
        <taxon>Micrococcales</taxon>
        <taxon>Microbacteriaceae</taxon>
        <taxon>Microbacterium</taxon>
    </lineage>
</organism>
<feature type="transmembrane region" description="Helical" evidence="1">
    <location>
        <begin position="87"/>
        <end position="111"/>
    </location>
</feature>
<dbReference type="Proteomes" id="UP001142325">
    <property type="component" value="Unassembled WGS sequence"/>
</dbReference>
<protein>
    <recommendedName>
        <fullName evidence="4">Peptide ABC transporter permease</fullName>
    </recommendedName>
</protein>
<evidence type="ECO:0000313" key="2">
    <source>
        <dbReference type="EMBL" id="GLK01013.1"/>
    </source>
</evidence>
<accession>A0A9W6M802</accession>
<comment type="caution">
    <text evidence="2">The sequence shown here is derived from an EMBL/GenBank/DDBJ whole genome shotgun (WGS) entry which is preliminary data.</text>
</comment>
<reference evidence="2" key="2">
    <citation type="submission" date="2023-01" db="EMBL/GenBank/DDBJ databases">
        <authorList>
            <person name="Sun Q."/>
            <person name="Evtushenko L."/>
        </authorList>
    </citation>
    <scope>NUCLEOTIDE SEQUENCE</scope>
    <source>
        <strain evidence="2">VKM Ac-1958</strain>
    </source>
</reference>
<keyword evidence="1" id="KW-0472">Membrane</keyword>
<proteinExistence type="predicted"/>
<dbReference type="RefSeq" id="WP_204938677.1">
    <property type="nucleotide sequence ID" value="NZ_BAAAUM010000001.1"/>
</dbReference>
<reference evidence="2" key="1">
    <citation type="journal article" date="2014" name="Int. J. Syst. Evol. Microbiol.">
        <title>Complete genome sequence of Corynebacterium casei LMG S-19264T (=DSM 44701T), isolated from a smear-ripened cheese.</title>
        <authorList>
            <consortium name="US DOE Joint Genome Institute (JGI-PGF)"/>
            <person name="Walter F."/>
            <person name="Albersmeier A."/>
            <person name="Kalinowski J."/>
            <person name="Ruckert C."/>
        </authorList>
    </citation>
    <scope>NUCLEOTIDE SEQUENCE</scope>
    <source>
        <strain evidence="2">VKM Ac-1958</strain>
    </source>
</reference>
<evidence type="ECO:0008006" key="4">
    <source>
        <dbReference type="Google" id="ProtNLM"/>
    </source>
</evidence>
<gene>
    <name evidence="2" type="ORF">GCM10017596_07280</name>
</gene>
<keyword evidence="1" id="KW-1133">Transmembrane helix</keyword>
<keyword evidence="3" id="KW-1185">Reference proteome</keyword>